<evidence type="ECO:0000313" key="3">
    <source>
        <dbReference type="Proteomes" id="UP000824540"/>
    </source>
</evidence>
<name>A0A8T2NFH3_9TELE</name>
<comment type="caution">
    <text evidence="2">The sequence shown here is derived from an EMBL/GenBank/DDBJ whole genome shotgun (WGS) entry which is preliminary data.</text>
</comment>
<evidence type="ECO:0000256" key="1">
    <source>
        <dbReference type="SAM" id="MobiDB-lite"/>
    </source>
</evidence>
<dbReference type="Proteomes" id="UP000824540">
    <property type="component" value="Unassembled WGS sequence"/>
</dbReference>
<reference evidence="2" key="1">
    <citation type="thesis" date="2021" institute="BYU ScholarsArchive" country="Provo, UT, USA">
        <title>Applications of and Algorithms for Genome Assembly and Genomic Analyses with an Emphasis on Marine Teleosts.</title>
        <authorList>
            <person name="Pickett B.D."/>
        </authorList>
    </citation>
    <scope>NUCLEOTIDE SEQUENCE</scope>
    <source>
        <strain evidence="2">HI-2016</strain>
    </source>
</reference>
<dbReference type="AlphaFoldDB" id="A0A8T2NFH3"/>
<sequence>MRHGETYGPVRNFSELGAENFPEIFPGGPVQWVDTGLSAPVPSLESPRTGRAACGENTSSRLRKPAPASSAEDETKRDERRDESSQGQGGQGRRSRTKLSARTKPPPD</sequence>
<proteinExistence type="predicted"/>
<keyword evidence="3" id="KW-1185">Reference proteome</keyword>
<organism evidence="2 3">
    <name type="scientific">Albula glossodonta</name>
    <name type="common">roundjaw bonefish</name>
    <dbReference type="NCBI Taxonomy" id="121402"/>
    <lineage>
        <taxon>Eukaryota</taxon>
        <taxon>Metazoa</taxon>
        <taxon>Chordata</taxon>
        <taxon>Craniata</taxon>
        <taxon>Vertebrata</taxon>
        <taxon>Euteleostomi</taxon>
        <taxon>Actinopterygii</taxon>
        <taxon>Neopterygii</taxon>
        <taxon>Teleostei</taxon>
        <taxon>Albuliformes</taxon>
        <taxon>Albulidae</taxon>
        <taxon>Albula</taxon>
    </lineage>
</organism>
<feature type="compositionally biased region" description="Basic and acidic residues" evidence="1">
    <location>
        <begin position="73"/>
        <end position="84"/>
    </location>
</feature>
<accession>A0A8T2NFH3</accession>
<feature type="region of interest" description="Disordered" evidence="1">
    <location>
        <begin position="1"/>
        <end position="108"/>
    </location>
</feature>
<evidence type="ECO:0000313" key="2">
    <source>
        <dbReference type="EMBL" id="KAG9335207.1"/>
    </source>
</evidence>
<protein>
    <submittedName>
        <fullName evidence="2">Uncharacterized protein</fullName>
    </submittedName>
</protein>
<gene>
    <name evidence="2" type="ORF">JZ751_005559</name>
</gene>
<dbReference type="EMBL" id="JAFBMS010000127">
    <property type="protein sequence ID" value="KAG9335207.1"/>
    <property type="molecule type" value="Genomic_DNA"/>
</dbReference>